<evidence type="ECO:0000313" key="4">
    <source>
        <dbReference type="Proteomes" id="UP000295260"/>
    </source>
</evidence>
<accession>A0A4V6PUZ2</accession>
<keyword evidence="1" id="KW-0812">Transmembrane</keyword>
<name>A0A4V6PUZ2_9FLAO</name>
<keyword evidence="4" id="KW-1185">Reference proteome</keyword>
<feature type="transmembrane region" description="Helical" evidence="1">
    <location>
        <begin position="9"/>
        <end position="31"/>
    </location>
</feature>
<keyword evidence="1" id="KW-0472">Membrane</keyword>
<gene>
    <name evidence="3" type="ORF">BC748_2733</name>
</gene>
<evidence type="ECO:0000256" key="1">
    <source>
        <dbReference type="SAM" id="Phobius"/>
    </source>
</evidence>
<dbReference type="SUPFAM" id="SSF50729">
    <property type="entry name" value="PH domain-like"/>
    <property type="match status" value="1"/>
</dbReference>
<dbReference type="Pfam" id="PF02893">
    <property type="entry name" value="GRAM"/>
    <property type="match status" value="1"/>
</dbReference>
<proteinExistence type="predicted"/>
<dbReference type="OrthoDB" id="1376435at2"/>
<evidence type="ECO:0000313" key="3">
    <source>
        <dbReference type="EMBL" id="TDP57522.1"/>
    </source>
</evidence>
<organism evidence="3 4">
    <name type="scientific">Flavobacterium dankookense</name>
    <dbReference type="NCBI Taxonomy" id="706186"/>
    <lineage>
        <taxon>Bacteria</taxon>
        <taxon>Pseudomonadati</taxon>
        <taxon>Bacteroidota</taxon>
        <taxon>Flavobacteriia</taxon>
        <taxon>Flavobacteriales</taxon>
        <taxon>Flavobacteriaceae</taxon>
        <taxon>Flavobacterium</taxon>
    </lineage>
</organism>
<protein>
    <submittedName>
        <fullName evidence="3">GRAM domain-containing protein</fullName>
    </submittedName>
</protein>
<comment type="caution">
    <text evidence="3">The sequence shown here is derived from an EMBL/GenBank/DDBJ whole genome shotgun (WGS) entry which is preliminary data.</text>
</comment>
<evidence type="ECO:0000259" key="2">
    <source>
        <dbReference type="Pfam" id="PF02893"/>
    </source>
</evidence>
<dbReference type="AlphaFoldDB" id="A0A4V6PUZ2"/>
<dbReference type="Gene3D" id="2.30.29.30">
    <property type="entry name" value="Pleckstrin-homology domain (PH domain)/Phosphotyrosine-binding domain (PTB)"/>
    <property type="match status" value="1"/>
</dbReference>
<feature type="domain" description="GRAM" evidence="2">
    <location>
        <begin position="68"/>
        <end position="164"/>
    </location>
</feature>
<dbReference type="InterPro" id="IPR011993">
    <property type="entry name" value="PH-like_dom_sf"/>
</dbReference>
<feature type="transmembrane region" description="Helical" evidence="1">
    <location>
        <begin position="37"/>
        <end position="59"/>
    </location>
</feature>
<keyword evidence="1" id="KW-1133">Transmembrane helix</keyword>
<dbReference type="EMBL" id="SNXR01000018">
    <property type="protein sequence ID" value="TDP57522.1"/>
    <property type="molecule type" value="Genomic_DNA"/>
</dbReference>
<sequence>MVKLNLKLMIIQTVLQGLFFAVFMAVFGYFMGEKFNIKLFVFHATFFGLFMGILFPIIIEILTKRILKKNIISIEKDENLVYESGSTLKCKSFSAGGKLILTNKRIAFKPNKLNSKKVFVEIPLNEITTVEPKNTLGFIHNIFIIKTKNEELKFYVGENDRDTWVTKIKNFIISSKN</sequence>
<dbReference type="Proteomes" id="UP000295260">
    <property type="component" value="Unassembled WGS sequence"/>
</dbReference>
<reference evidence="3 4" key="1">
    <citation type="submission" date="2019-03" db="EMBL/GenBank/DDBJ databases">
        <title>Genomic Encyclopedia of Archaeal and Bacterial Type Strains, Phase II (KMG-II): from individual species to whole genera.</title>
        <authorList>
            <person name="Goeker M."/>
        </authorList>
    </citation>
    <scope>NUCLEOTIDE SEQUENCE [LARGE SCALE GENOMIC DNA]</scope>
    <source>
        <strain evidence="3 4">DSM 25687</strain>
    </source>
</reference>
<dbReference type="RefSeq" id="WP_133533925.1">
    <property type="nucleotide sequence ID" value="NZ_SNXR01000018.1"/>
</dbReference>
<dbReference type="InterPro" id="IPR004182">
    <property type="entry name" value="GRAM"/>
</dbReference>